<dbReference type="Gene3D" id="2.60.120.10">
    <property type="entry name" value="Jelly Rolls"/>
    <property type="match status" value="1"/>
</dbReference>
<dbReference type="GO" id="GO:0016301">
    <property type="term" value="F:kinase activity"/>
    <property type="evidence" value="ECO:0007669"/>
    <property type="project" value="UniProtKB-KW"/>
</dbReference>
<gene>
    <name evidence="1" type="ORF">SAMN04488055_4679</name>
</gene>
<protein>
    <submittedName>
        <fullName evidence="1">cAMP-binding domain of CRP or a regulatory subunit of cAMP-dependent protein kinases</fullName>
    </submittedName>
</protein>
<organism evidence="1 2">
    <name type="scientific">Chitinophaga niabensis</name>
    <dbReference type="NCBI Taxonomy" id="536979"/>
    <lineage>
        <taxon>Bacteria</taxon>
        <taxon>Pseudomonadati</taxon>
        <taxon>Bacteroidota</taxon>
        <taxon>Chitinophagia</taxon>
        <taxon>Chitinophagales</taxon>
        <taxon>Chitinophagaceae</taxon>
        <taxon>Chitinophaga</taxon>
    </lineage>
</organism>
<name>A0A1N6JY29_9BACT</name>
<dbReference type="AlphaFoldDB" id="A0A1N6JY29"/>
<keyword evidence="1" id="KW-0808">Transferase</keyword>
<evidence type="ECO:0000313" key="2">
    <source>
        <dbReference type="Proteomes" id="UP000185003"/>
    </source>
</evidence>
<dbReference type="RefSeq" id="WP_074241992.1">
    <property type="nucleotide sequence ID" value="NZ_FSRA01000002.1"/>
</dbReference>
<accession>A0A1N6JY29</accession>
<dbReference type="SUPFAM" id="SSF51206">
    <property type="entry name" value="cAMP-binding domain-like"/>
    <property type="match status" value="1"/>
</dbReference>
<proteinExistence type="predicted"/>
<dbReference type="STRING" id="536979.SAMN04488055_4679"/>
<keyword evidence="1" id="KW-0418">Kinase</keyword>
<evidence type="ECO:0000313" key="1">
    <source>
        <dbReference type="EMBL" id="SIO49238.1"/>
    </source>
</evidence>
<reference evidence="1 2" key="1">
    <citation type="submission" date="2016-11" db="EMBL/GenBank/DDBJ databases">
        <authorList>
            <person name="Jaros S."/>
            <person name="Januszkiewicz K."/>
            <person name="Wedrychowicz H."/>
        </authorList>
    </citation>
    <scope>NUCLEOTIDE SEQUENCE [LARGE SCALE GENOMIC DNA]</scope>
    <source>
        <strain evidence="1 2">DSM 24787</strain>
    </source>
</reference>
<dbReference type="InterPro" id="IPR018490">
    <property type="entry name" value="cNMP-bd_dom_sf"/>
</dbReference>
<sequence length="196" mass="22892">MKKDYSEENVHEFMFRVLEYFGSLSEELKSAIIDMTDIKRFRKNEVMAGLGTVCANCYFSYSGYVKGYKMVDDKQLVQWFMGPGKIIIRPESFHTQALSNGWIKAIEKVIAVELTYGNFTWLVDKFPEFKTINDKAVLYYYTLAEEREEMKGKNPEVNLEKLIRDNPGILEIASEEDIASYLGIDRKTLFRIKKMR</sequence>
<dbReference type="OrthoDB" id="680421at2"/>
<dbReference type="InterPro" id="IPR014710">
    <property type="entry name" value="RmlC-like_jellyroll"/>
</dbReference>
<dbReference type="EMBL" id="FSRA01000002">
    <property type="protein sequence ID" value="SIO49238.1"/>
    <property type="molecule type" value="Genomic_DNA"/>
</dbReference>
<keyword evidence="2" id="KW-1185">Reference proteome</keyword>
<dbReference type="Proteomes" id="UP000185003">
    <property type="component" value="Unassembled WGS sequence"/>
</dbReference>